<dbReference type="Proteomes" id="UP001168146">
    <property type="component" value="Unassembled WGS sequence"/>
</dbReference>
<keyword evidence="5" id="KW-1185">Reference proteome</keyword>
<evidence type="ECO:0000313" key="4">
    <source>
        <dbReference type="Proteomes" id="UP001168146"/>
    </source>
</evidence>
<accession>A0AAN6FI11</accession>
<dbReference type="SUPFAM" id="SSF55729">
    <property type="entry name" value="Acyl-CoA N-acyltransferases (Nat)"/>
    <property type="match status" value="1"/>
</dbReference>
<comment type="caution">
    <text evidence="2">The sequence shown here is derived from an EMBL/GenBank/DDBJ whole genome shotgun (WGS) entry which is preliminary data.</text>
</comment>
<reference evidence="2" key="1">
    <citation type="submission" date="2021-12" db="EMBL/GenBank/DDBJ databases">
        <title>Black yeast isolated from Biological Soil Crust.</title>
        <authorList>
            <person name="Kurbessoian T."/>
        </authorList>
    </citation>
    <scope>NUCLEOTIDE SEQUENCE</scope>
    <source>
        <strain evidence="2">CCFEE 5208</strain>
    </source>
</reference>
<dbReference type="EMBL" id="JAUJLE010000037">
    <property type="protein sequence ID" value="KAK1000277.1"/>
    <property type="molecule type" value="Genomic_DNA"/>
</dbReference>
<evidence type="ECO:0000313" key="2">
    <source>
        <dbReference type="EMBL" id="KAK0317841.1"/>
    </source>
</evidence>
<evidence type="ECO:0000256" key="1">
    <source>
        <dbReference type="SAM" id="MobiDB-lite"/>
    </source>
</evidence>
<dbReference type="Gene3D" id="3.40.630.30">
    <property type="match status" value="1"/>
</dbReference>
<sequence>MGSNSHADDQGANGVLLPGTTIPGQHSPELPAKSSITPPHSFPGPTIDGRQTTTTLYEPAQLAQSPVIPTLYLLINKAFKHSHNSLGIPFQGERLQTESEYLKQVGADSGTFVYITSWADSGEPVATASAHRYCGEEVMAVVEGGGERSTFYRVRMPKGAGGRGEEVWELKLMAVEVGFGGKGLAGHLMGLVDREVLQRVGEMGGERKVWMVITTVTEANGEFYRKRGYVEDYETVHGPGFMGTPKGFRVVHMSKVLSGCLPPYQTPSLAQ</sequence>
<evidence type="ECO:0000313" key="5">
    <source>
        <dbReference type="Proteomes" id="UP001175353"/>
    </source>
</evidence>
<dbReference type="AlphaFoldDB" id="A0AAN6FI11"/>
<proteinExistence type="predicted"/>
<gene>
    <name evidence="2" type="ORF">LTR82_011102</name>
    <name evidence="3" type="ORF">LTR91_005721</name>
</gene>
<dbReference type="InterPro" id="IPR016181">
    <property type="entry name" value="Acyl_CoA_acyltransferase"/>
</dbReference>
<dbReference type="EMBL" id="JASUXU010000040">
    <property type="protein sequence ID" value="KAK0317841.1"/>
    <property type="molecule type" value="Genomic_DNA"/>
</dbReference>
<name>A0AAN6FI11_9PEZI</name>
<dbReference type="Proteomes" id="UP001175353">
    <property type="component" value="Unassembled WGS sequence"/>
</dbReference>
<organism evidence="2 4">
    <name type="scientific">Friedmanniomyces endolithicus</name>
    <dbReference type="NCBI Taxonomy" id="329885"/>
    <lineage>
        <taxon>Eukaryota</taxon>
        <taxon>Fungi</taxon>
        <taxon>Dikarya</taxon>
        <taxon>Ascomycota</taxon>
        <taxon>Pezizomycotina</taxon>
        <taxon>Dothideomycetes</taxon>
        <taxon>Dothideomycetidae</taxon>
        <taxon>Mycosphaerellales</taxon>
        <taxon>Teratosphaeriaceae</taxon>
        <taxon>Friedmanniomyces</taxon>
    </lineage>
</organism>
<reference evidence="3" key="2">
    <citation type="submission" date="2023-06" db="EMBL/GenBank/DDBJ databases">
        <title>Black Yeasts Isolated from many extreme environments.</title>
        <authorList>
            <person name="Coleine C."/>
            <person name="Stajich J.E."/>
            <person name="Selbmann L."/>
        </authorList>
    </citation>
    <scope>NUCLEOTIDE SEQUENCE</scope>
    <source>
        <strain evidence="3">CCFEE 5200</strain>
    </source>
</reference>
<evidence type="ECO:0000313" key="3">
    <source>
        <dbReference type="EMBL" id="KAK1000277.1"/>
    </source>
</evidence>
<protein>
    <submittedName>
        <fullName evidence="2">Uncharacterized protein</fullName>
    </submittedName>
</protein>
<feature type="region of interest" description="Disordered" evidence="1">
    <location>
        <begin position="1"/>
        <end position="51"/>
    </location>
</feature>